<dbReference type="RefSeq" id="WP_150050733.1">
    <property type="nucleotide sequence ID" value="NZ_VWPC01000011.1"/>
</dbReference>
<name>A0AB34C6Q8_9PSED</name>
<dbReference type="AlphaFoldDB" id="A0AB34C6Q8"/>
<sequence>MSQLNKMEQEVVYLSAVNELLQSMVNYELITLGGEGERQSIQFKTMTHQQFFFIALVDFLSMTDEKALVPSTPYLRALRSITEAPCFEKNGSVLDLKKAVDAFTKWLHVEIAVELWLPSIILEVEIRVPRYLVLKIVGNLSKHNSLRSVGVAEELQRLIRKAGPAVELYQAMLVQEEIYDILHDDVCAYHASTIAEFLNTLSWGIQNYLMPEYSRSFTPNIDGSSLYGFKYPPALEHQYAKICYWNLMNQVRSAPIFKPFTVMENLKGRY</sequence>
<evidence type="ECO:0000313" key="1">
    <source>
        <dbReference type="EMBL" id="KAA5842100.1"/>
    </source>
</evidence>
<dbReference type="EMBL" id="VWPC01000011">
    <property type="protein sequence ID" value="KAA5842100.1"/>
    <property type="molecule type" value="Genomic_DNA"/>
</dbReference>
<organism evidence="1 2">
    <name type="scientific">Pseudomonas chlororaphis</name>
    <dbReference type="NCBI Taxonomy" id="587753"/>
    <lineage>
        <taxon>Bacteria</taxon>
        <taxon>Pseudomonadati</taxon>
        <taxon>Pseudomonadota</taxon>
        <taxon>Gammaproteobacteria</taxon>
        <taxon>Pseudomonadales</taxon>
        <taxon>Pseudomonadaceae</taxon>
        <taxon>Pseudomonas</taxon>
    </lineage>
</organism>
<reference evidence="1 2" key="1">
    <citation type="submission" date="2019-09" db="EMBL/GenBank/DDBJ databases">
        <authorList>
            <person name="Vacheron J."/>
            <person name="Dubost A."/>
            <person name="Prigent-Combaret C."/>
            <person name="Muller D."/>
        </authorList>
    </citation>
    <scope>NUCLEOTIDE SEQUENCE [LARGE SCALE GENOMIC DNA]</scope>
    <source>
        <strain evidence="1 2">JV497</strain>
    </source>
</reference>
<evidence type="ECO:0000313" key="2">
    <source>
        <dbReference type="Proteomes" id="UP000323924"/>
    </source>
</evidence>
<dbReference type="Proteomes" id="UP000323924">
    <property type="component" value="Unassembled WGS sequence"/>
</dbReference>
<accession>A0AB34C6Q8</accession>
<proteinExistence type="predicted"/>
<gene>
    <name evidence="1" type="ORF">F2A38_12720</name>
</gene>
<protein>
    <submittedName>
        <fullName evidence="1">Uncharacterized protein</fullName>
    </submittedName>
</protein>
<comment type="caution">
    <text evidence="1">The sequence shown here is derived from an EMBL/GenBank/DDBJ whole genome shotgun (WGS) entry which is preliminary data.</text>
</comment>